<evidence type="ECO:0000256" key="1">
    <source>
        <dbReference type="SAM" id="MobiDB-lite"/>
    </source>
</evidence>
<gene>
    <name evidence="2" type="ORF">Q5P01_013990</name>
</gene>
<dbReference type="AlphaFoldDB" id="A0AA88MNE8"/>
<feature type="region of interest" description="Disordered" evidence="1">
    <location>
        <begin position="1"/>
        <end position="114"/>
    </location>
</feature>
<comment type="caution">
    <text evidence="2">The sequence shown here is derived from an EMBL/GenBank/DDBJ whole genome shotgun (WGS) entry which is preliminary data.</text>
</comment>
<dbReference type="PANTHER" id="PTHR37456">
    <property type="entry name" value="SI:CH211-266K2.1"/>
    <property type="match status" value="1"/>
</dbReference>
<name>A0AA88MNE8_CHASR</name>
<evidence type="ECO:0000313" key="2">
    <source>
        <dbReference type="EMBL" id="KAK2840250.1"/>
    </source>
</evidence>
<reference evidence="2" key="1">
    <citation type="submission" date="2023-07" db="EMBL/GenBank/DDBJ databases">
        <title>Chromosome-level Genome Assembly of Striped Snakehead (Channa striata).</title>
        <authorList>
            <person name="Liu H."/>
        </authorList>
    </citation>
    <scope>NUCLEOTIDE SEQUENCE</scope>
    <source>
        <strain evidence="2">Gz</strain>
        <tissue evidence="2">Muscle</tissue>
    </source>
</reference>
<dbReference type="InterPro" id="IPR050938">
    <property type="entry name" value="Collagen_Structural_Proteins"/>
</dbReference>
<proteinExistence type="predicted"/>
<dbReference type="PANTHER" id="PTHR37456:SF5">
    <property type="entry name" value="COLLAGEN TYPE XIII ALPHA 1 CHAIN"/>
    <property type="match status" value="1"/>
</dbReference>
<feature type="compositionally biased region" description="Basic and acidic residues" evidence="1">
    <location>
        <begin position="10"/>
        <end position="27"/>
    </location>
</feature>
<evidence type="ECO:0000313" key="3">
    <source>
        <dbReference type="Proteomes" id="UP001187415"/>
    </source>
</evidence>
<dbReference type="InterPro" id="IPR008160">
    <property type="entry name" value="Collagen"/>
</dbReference>
<feature type="region of interest" description="Disordered" evidence="1">
    <location>
        <begin position="139"/>
        <end position="239"/>
    </location>
</feature>
<accession>A0AA88MNE8</accession>
<dbReference type="Proteomes" id="UP001187415">
    <property type="component" value="Unassembled WGS sequence"/>
</dbReference>
<organism evidence="2 3">
    <name type="scientific">Channa striata</name>
    <name type="common">Snakehead murrel</name>
    <name type="synonym">Ophicephalus striatus</name>
    <dbReference type="NCBI Taxonomy" id="64152"/>
    <lineage>
        <taxon>Eukaryota</taxon>
        <taxon>Metazoa</taxon>
        <taxon>Chordata</taxon>
        <taxon>Craniata</taxon>
        <taxon>Vertebrata</taxon>
        <taxon>Euteleostomi</taxon>
        <taxon>Actinopterygii</taxon>
        <taxon>Neopterygii</taxon>
        <taxon>Teleostei</taxon>
        <taxon>Neoteleostei</taxon>
        <taxon>Acanthomorphata</taxon>
        <taxon>Anabantaria</taxon>
        <taxon>Anabantiformes</taxon>
        <taxon>Channoidei</taxon>
        <taxon>Channidae</taxon>
        <taxon>Channa</taxon>
    </lineage>
</organism>
<sequence>MSAVTVEIGPWDRRAPDSSSVRLDRSSAGRRPGRDAAPAEAPLQDESYTALRAGSNSEQLEPLPQTKGGRDADSAGARMGRPAQRPPTGRSLRHSHGGSRWSPRSCEPFIPPPLPPPLFPPIQRKAELMVDITEHITGLKGEKGCRGPRGSQGRPGVKGQEGELGAQGSMGRPGQKGEKGDRGWRGLYGDIGTPGMIKGVKGRNGFRGDGGLKGRRGASGEKGERGIAGAPGEKVQDLHSKMQPMHSESIAEDVVFWSVLFQGDPGQWGGAGHRGEQGSRGKPGGRGTVGLKGSRGPPGQLGYPGPGGLRGLTGDPGLPGQVYVLPGLQGEAGNRGPSAKCSCSQVQTPEQLDRIPTIFIADGEKQMRRLRGENVMVLRTDRKALYIYSKSQWINVLEGPRH</sequence>
<feature type="region of interest" description="Disordered" evidence="1">
    <location>
        <begin position="267"/>
        <end position="300"/>
    </location>
</feature>
<dbReference type="EMBL" id="JAUPFM010000010">
    <property type="protein sequence ID" value="KAK2840250.1"/>
    <property type="molecule type" value="Genomic_DNA"/>
</dbReference>
<feature type="compositionally biased region" description="Basic and acidic residues" evidence="1">
    <location>
        <begin position="175"/>
        <end position="184"/>
    </location>
</feature>
<protein>
    <submittedName>
        <fullName evidence="2">Uncharacterized protein</fullName>
    </submittedName>
</protein>
<feature type="compositionally biased region" description="Gly residues" evidence="1">
    <location>
        <begin position="281"/>
        <end position="290"/>
    </location>
</feature>
<keyword evidence="3" id="KW-1185">Reference proteome</keyword>
<dbReference type="Pfam" id="PF01391">
    <property type="entry name" value="Collagen"/>
    <property type="match status" value="2"/>
</dbReference>